<comment type="caution">
    <text evidence="2">The sequence shown here is derived from an EMBL/GenBank/DDBJ whole genome shotgun (WGS) entry which is preliminary data.</text>
</comment>
<evidence type="ECO:0000259" key="1">
    <source>
        <dbReference type="PROSITE" id="PS51186"/>
    </source>
</evidence>
<accession>A0ABW3IEZ1</accession>
<gene>
    <name evidence="2" type="ORF">ACFQ1G_06280</name>
</gene>
<dbReference type="Proteomes" id="UP001597100">
    <property type="component" value="Unassembled WGS sequence"/>
</dbReference>
<evidence type="ECO:0000313" key="2">
    <source>
        <dbReference type="EMBL" id="MFD0976390.1"/>
    </source>
</evidence>
<dbReference type="EMBL" id="JBHTJP010000032">
    <property type="protein sequence ID" value="MFD0976390.1"/>
    <property type="molecule type" value="Genomic_DNA"/>
</dbReference>
<name>A0ABW3IEZ1_9FLAO</name>
<dbReference type="PROSITE" id="PS51186">
    <property type="entry name" value="GNAT"/>
    <property type="match status" value="1"/>
</dbReference>
<dbReference type="InterPro" id="IPR016181">
    <property type="entry name" value="Acyl_CoA_acyltransferase"/>
</dbReference>
<keyword evidence="2" id="KW-0012">Acyltransferase</keyword>
<dbReference type="GO" id="GO:0016746">
    <property type="term" value="F:acyltransferase activity"/>
    <property type="evidence" value="ECO:0007669"/>
    <property type="project" value="UniProtKB-KW"/>
</dbReference>
<keyword evidence="3" id="KW-1185">Reference proteome</keyword>
<reference evidence="3" key="1">
    <citation type="journal article" date="2019" name="Int. J. Syst. Evol. Microbiol.">
        <title>The Global Catalogue of Microorganisms (GCM) 10K type strain sequencing project: providing services to taxonomists for standard genome sequencing and annotation.</title>
        <authorList>
            <consortium name="The Broad Institute Genomics Platform"/>
            <consortium name="The Broad Institute Genome Sequencing Center for Infectious Disease"/>
            <person name="Wu L."/>
            <person name="Ma J."/>
        </authorList>
    </citation>
    <scope>NUCLEOTIDE SEQUENCE [LARGE SCALE GENOMIC DNA]</scope>
    <source>
        <strain evidence="3">CCUG 60898</strain>
    </source>
</reference>
<dbReference type="EC" id="2.3.1.-" evidence="2"/>
<organism evidence="2 3">
    <name type="scientific">Salinimicrobium gaetbulicola</name>
    <dbReference type="NCBI Taxonomy" id="999702"/>
    <lineage>
        <taxon>Bacteria</taxon>
        <taxon>Pseudomonadati</taxon>
        <taxon>Bacteroidota</taxon>
        <taxon>Flavobacteriia</taxon>
        <taxon>Flavobacteriales</taxon>
        <taxon>Flavobacteriaceae</taxon>
        <taxon>Salinimicrobium</taxon>
    </lineage>
</organism>
<dbReference type="SUPFAM" id="SSF55729">
    <property type="entry name" value="Acyl-CoA N-acyltransferases (Nat)"/>
    <property type="match status" value="1"/>
</dbReference>
<proteinExistence type="predicted"/>
<sequence length="154" mass="17678">MTVHLKNSPALVRQISAAETYPIRSRVLRPGKPLQECIFEGDESTSTLHFGAYIDDKLVGVASYMENSNPMFDATSQYQLRGMAVLPEFQKKKLGELLLLEGEKNLREKRSSILLWFNARETATDFYKRYDYSTKGEAFMIPNVCMHVVMFKEL</sequence>
<dbReference type="InterPro" id="IPR000182">
    <property type="entry name" value="GNAT_dom"/>
</dbReference>
<keyword evidence="2" id="KW-0808">Transferase</keyword>
<feature type="domain" description="N-acetyltransferase" evidence="1">
    <location>
        <begin position="10"/>
        <end position="154"/>
    </location>
</feature>
<evidence type="ECO:0000313" key="3">
    <source>
        <dbReference type="Proteomes" id="UP001597100"/>
    </source>
</evidence>
<protein>
    <submittedName>
        <fullName evidence="2">GNAT family N-acetyltransferase</fullName>
        <ecNumber evidence="2">2.3.1.-</ecNumber>
    </submittedName>
</protein>
<dbReference type="Gene3D" id="3.40.630.30">
    <property type="match status" value="1"/>
</dbReference>
<dbReference type="Pfam" id="PF13673">
    <property type="entry name" value="Acetyltransf_10"/>
    <property type="match status" value="1"/>
</dbReference>
<dbReference type="RefSeq" id="WP_380737673.1">
    <property type="nucleotide sequence ID" value="NZ_JBHTJP010000032.1"/>
</dbReference>